<dbReference type="Proteomes" id="UP000610760">
    <property type="component" value="Unassembled WGS sequence"/>
</dbReference>
<dbReference type="AlphaFoldDB" id="A0A926E3Z1"/>
<feature type="transmembrane region" description="Helical" evidence="1">
    <location>
        <begin position="12"/>
        <end position="31"/>
    </location>
</feature>
<name>A0A926E3Z1_9FIRM</name>
<keyword evidence="1" id="KW-1133">Transmembrane helix</keyword>
<accession>A0A926E3Z1</accession>
<gene>
    <name evidence="2" type="ORF">H8710_03495</name>
</gene>
<keyword evidence="3" id="KW-1185">Reference proteome</keyword>
<feature type="transmembrane region" description="Helical" evidence="1">
    <location>
        <begin position="201"/>
        <end position="218"/>
    </location>
</feature>
<dbReference type="InterPro" id="IPR010699">
    <property type="entry name" value="DUF1275"/>
</dbReference>
<protein>
    <submittedName>
        <fullName evidence="2">DUF1275 domain-containing protein</fullName>
    </submittedName>
</protein>
<comment type="caution">
    <text evidence="2">The sequence shown here is derived from an EMBL/GenBank/DDBJ whole genome shotgun (WGS) entry which is preliminary data.</text>
</comment>
<dbReference type="RefSeq" id="WP_249294017.1">
    <property type="nucleotide sequence ID" value="NZ_JACRSV010000001.1"/>
</dbReference>
<evidence type="ECO:0000256" key="1">
    <source>
        <dbReference type="SAM" id="Phobius"/>
    </source>
</evidence>
<dbReference type="Pfam" id="PF06912">
    <property type="entry name" value="DUF1275"/>
    <property type="match status" value="1"/>
</dbReference>
<dbReference type="EMBL" id="JACRSV010000001">
    <property type="protein sequence ID" value="MBC8559128.1"/>
    <property type="molecule type" value="Genomic_DNA"/>
</dbReference>
<reference evidence="2" key="1">
    <citation type="submission" date="2020-08" db="EMBL/GenBank/DDBJ databases">
        <title>Genome public.</title>
        <authorList>
            <person name="Liu C."/>
            <person name="Sun Q."/>
        </authorList>
    </citation>
    <scope>NUCLEOTIDE SEQUENCE</scope>
    <source>
        <strain evidence="2">NSJ-33</strain>
    </source>
</reference>
<dbReference type="PANTHER" id="PTHR37314">
    <property type="entry name" value="SLR0142 PROTEIN"/>
    <property type="match status" value="1"/>
</dbReference>
<feature type="transmembrane region" description="Helical" evidence="1">
    <location>
        <begin position="176"/>
        <end position="195"/>
    </location>
</feature>
<keyword evidence="1" id="KW-0812">Transmembrane</keyword>
<feature type="transmembrane region" description="Helical" evidence="1">
    <location>
        <begin position="60"/>
        <end position="80"/>
    </location>
</feature>
<dbReference type="PANTHER" id="PTHR37314:SF4">
    <property type="entry name" value="UPF0700 TRANSMEMBRANE PROTEIN YOAK"/>
    <property type="match status" value="1"/>
</dbReference>
<feature type="transmembrane region" description="Helical" evidence="1">
    <location>
        <begin position="92"/>
        <end position="111"/>
    </location>
</feature>
<sequence>MKKIKGQMSESFLLGSMLAIVGGFLDAYTYLLRGGVFANAQTGNMVLLGVSAVEGHFLKALYYLIPIGAFALGVVAAEAVRYRFRNHPRIHWRQIVVAAEFFLLLGAAFVPQGDFDVAVNIAVSFMCAMQVESFRKVNGNAFASTMCTGNLRSATERLWRYHLTGDQSERDRGVQYLLIILFFIVGAAAGSWLSGLWGVKAVLFCCVLLAVAFGVMFVKEDVPGIEEERKKG</sequence>
<organism evidence="2 3">
    <name type="scientific">Fumia xinanensis</name>
    <dbReference type="NCBI Taxonomy" id="2763659"/>
    <lineage>
        <taxon>Bacteria</taxon>
        <taxon>Bacillati</taxon>
        <taxon>Bacillota</taxon>
        <taxon>Clostridia</taxon>
        <taxon>Eubacteriales</taxon>
        <taxon>Oscillospiraceae</taxon>
        <taxon>Fumia</taxon>
    </lineage>
</organism>
<proteinExistence type="predicted"/>
<evidence type="ECO:0000313" key="3">
    <source>
        <dbReference type="Proteomes" id="UP000610760"/>
    </source>
</evidence>
<keyword evidence="1" id="KW-0472">Membrane</keyword>
<evidence type="ECO:0000313" key="2">
    <source>
        <dbReference type="EMBL" id="MBC8559128.1"/>
    </source>
</evidence>